<dbReference type="EMBL" id="BMAU01021334">
    <property type="protein sequence ID" value="GFY15345.1"/>
    <property type="molecule type" value="Genomic_DNA"/>
</dbReference>
<dbReference type="InterPro" id="IPR036034">
    <property type="entry name" value="PDZ_sf"/>
</dbReference>
<protein>
    <submittedName>
        <fullName evidence="3">Patj homolog</fullName>
    </submittedName>
</protein>
<dbReference type="PANTHER" id="PTHR19964:SF92">
    <property type="entry name" value="PATJ HOMOLOG"/>
    <property type="match status" value="1"/>
</dbReference>
<dbReference type="PROSITE" id="PS50106">
    <property type="entry name" value="PDZ"/>
    <property type="match status" value="1"/>
</dbReference>
<proteinExistence type="predicted"/>
<accession>A0A8X6SQ17</accession>
<dbReference type="Gene3D" id="2.30.42.10">
    <property type="match status" value="1"/>
</dbReference>
<dbReference type="AlphaFoldDB" id="A0A8X6SQ17"/>
<evidence type="ECO:0000313" key="4">
    <source>
        <dbReference type="Proteomes" id="UP000887159"/>
    </source>
</evidence>
<evidence type="ECO:0000313" key="3">
    <source>
        <dbReference type="EMBL" id="GFY15345.1"/>
    </source>
</evidence>
<dbReference type="InterPro" id="IPR051342">
    <property type="entry name" value="PDZ_scaffold"/>
</dbReference>
<reference evidence="3" key="1">
    <citation type="submission" date="2020-08" db="EMBL/GenBank/DDBJ databases">
        <title>Multicomponent nature underlies the extraordinary mechanical properties of spider dragline silk.</title>
        <authorList>
            <person name="Kono N."/>
            <person name="Nakamura H."/>
            <person name="Mori M."/>
            <person name="Yoshida Y."/>
            <person name="Ohtoshi R."/>
            <person name="Malay A.D."/>
            <person name="Moran D.A.P."/>
            <person name="Tomita M."/>
            <person name="Numata K."/>
            <person name="Arakawa K."/>
        </authorList>
    </citation>
    <scope>NUCLEOTIDE SEQUENCE</scope>
</reference>
<feature type="region of interest" description="Disordered" evidence="1">
    <location>
        <begin position="1"/>
        <end position="20"/>
    </location>
</feature>
<dbReference type="Pfam" id="PF20700">
    <property type="entry name" value="Mutator"/>
    <property type="match status" value="1"/>
</dbReference>
<dbReference type="Proteomes" id="UP000887159">
    <property type="component" value="Unassembled WGS sequence"/>
</dbReference>
<dbReference type="PANTHER" id="PTHR19964">
    <property type="entry name" value="MULTIPLE PDZ DOMAIN PROTEIN"/>
    <property type="match status" value="1"/>
</dbReference>
<feature type="domain" description="PDZ" evidence="2">
    <location>
        <begin position="395"/>
        <end position="439"/>
    </location>
</feature>
<dbReference type="InterPro" id="IPR001478">
    <property type="entry name" value="PDZ"/>
</dbReference>
<name>A0A8X6SQ17_TRICX</name>
<organism evidence="3 4">
    <name type="scientific">Trichonephila clavipes</name>
    <name type="common">Golden silk orbweaver</name>
    <name type="synonym">Nephila clavipes</name>
    <dbReference type="NCBI Taxonomy" id="2585209"/>
    <lineage>
        <taxon>Eukaryota</taxon>
        <taxon>Metazoa</taxon>
        <taxon>Ecdysozoa</taxon>
        <taxon>Arthropoda</taxon>
        <taxon>Chelicerata</taxon>
        <taxon>Arachnida</taxon>
        <taxon>Araneae</taxon>
        <taxon>Araneomorphae</taxon>
        <taxon>Entelegynae</taxon>
        <taxon>Araneoidea</taxon>
        <taxon>Nephilidae</taxon>
        <taxon>Trichonephila</taxon>
    </lineage>
</organism>
<gene>
    <name evidence="3" type="primary">Patj</name>
    <name evidence="3" type="ORF">TNCV_1571561</name>
</gene>
<evidence type="ECO:0000256" key="1">
    <source>
        <dbReference type="SAM" id="MobiDB-lite"/>
    </source>
</evidence>
<feature type="compositionally biased region" description="Basic residues" evidence="1">
    <location>
        <begin position="11"/>
        <end position="20"/>
    </location>
</feature>
<comment type="caution">
    <text evidence="3">The sequence shown here is derived from an EMBL/GenBank/DDBJ whole genome shotgun (WGS) entry which is preliminary data.</text>
</comment>
<dbReference type="InterPro" id="IPR049012">
    <property type="entry name" value="Mutator_transp_dom"/>
</dbReference>
<sequence length="582" mass="65609">MMNSTESAKRPSGKRPKKRKFTVHLQDFDSSFIEHDDGFDGYRVFDKTIIFTNIQNFASCKKCGGDIKLSEKCARGLSSVFSIECKNCEDLCSFRNSKMQGKRKKNIPEINRRFVYAMRTIGQGHAAMTTFCGVMEFPPPVAEKSYNNIINKLQLCSKEVAEASMQSAALEEVTLTNSSDIIISGDGTWKTCGYSSRVGVCAVIEDKTGKCIDAEVMSSFCKGYDSWKRRKGSPAYKKWKNLHVKECFKNHNGSAGMMETVGMIRIFQRSLSYRSVRYTSYIGGGDSKTFSSITASNPYGEDITVSKIECVGHVQKRMGTRLRKLKQMSSKLSDGKSIGGKGRLTDRMIDLITTYYGNAIRQNKTCMSDMRKAVWAVYFHIRSSDEEPLHSFCPDGRLQSGDHILQIGDVNLRGMGSEQVAMVLRQSGSHVRLIVARPVDPASCASLRSHAPLVPTRILADPEEVEKHLAMFNHSEPSPYKGPPTSDATFAYHRELDYAEVSSAPLQFFFLSSAEHFAPRSIFMRVRRWYVLAGASFGKALYFDTFRGRLDVCADRVWELLFLEKSFRKFSTRVLMMLDRRS</sequence>
<evidence type="ECO:0000259" key="2">
    <source>
        <dbReference type="PROSITE" id="PS50106"/>
    </source>
</evidence>
<dbReference type="SUPFAM" id="SSF50156">
    <property type="entry name" value="PDZ domain-like"/>
    <property type="match status" value="1"/>
</dbReference>
<keyword evidence="4" id="KW-1185">Reference proteome</keyword>